<name>A0A7V2F6Q0_RHOMR</name>
<feature type="transmembrane region" description="Helical" evidence="1">
    <location>
        <begin position="148"/>
        <end position="168"/>
    </location>
</feature>
<feature type="transmembrane region" description="Helical" evidence="1">
    <location>
        <begin position="175"/>
        <end position="194"/>
    </location>
</feature>
<reference evidence="3" key="1">
    <citation type="journal article" date="2020" name="mSystems">
        <title>Genome- and Community-Level Interaction Insights into Carbon Utilization and Element Cycling Functions of Hydrothermarchaeota in Hydrothermal Sediment.</title>
        <authorList>
            <person name="Zhou Z."/>
            <person name="Liu Y."/>
            <person name="Xu W."/>
            <person name="Pan J."/>
            <person name="Luo Z.H."/>
            <person name="Li M."/>
        </authorList>
    </citation>
    <scope>NUCLEOTIDE SEQUENCE [LARGE SCALE GENOMIC DNA]</scope>
    <source>
        <strain evidence="3">SpSt-143</strain>
    </source>
</reference>
<feature type="signal peptide" evidence="2">
    <location>
        <begin position="1"/>
        <end position="28"/>
    </location>
</feature>
<evidence type="ECO:0000256" key="1">
    <source>
        <dbReference type="SAM" id="Phobius"/>
    </source>
</evidence>
<dbReference type="EMBL" id="DSGB01000006">
    <property type="protein sequence ID" value="HER96606.1"/>
    <property type="molecule type" value="Genomic_DNA"/>
</dbReference>
<feature type="transmembrane region" description="Helical" evidence="1">
    <location>
        <begin position="119"/>
        <end position="136"/>
    </location>
</feature>
<accession>A0A7V2F6Q0</accession>
<feature type="transmembrane region" description="Helical" evidence="1">
    <location>
        <begin position="98"/>
        <end position="114"/>
    </location>
</feature>
<dbReference type="PIRSF" id="PIRSF016919">
    <property type="entry name" value="HupE_UreJ"/>
    <property type="match status" value="1"/>
</dbReference>
<protein>
    <submittedName>
        <fullName evidence="3">HupE/UreJ family protein</fullName>
    </submittedName>
</protein>
<evidence type="ECO:0000256" key="2">
    <source>
        <dbReference type="SAM" id="SignalP"/>
    </source>
</evidence>
<sequence length="195" mass="20697">MNPSRLPLAAVLCWLPILVLTAPASALAHTGLTPTTSWGYGLLHPLTGLDHLLAAVGVGLWAALQAHVLARRLLFVFLSMLLVGLPLGAAWPTETTEWSVLASVLLLGTMLVLVSRPPAAVSLLLIALFGLLHGHVHGTEILPETGWAYALGWMLATGLLTFTGYAIGRLLHHRQVVGVFRLAGFMLIGAMIALL</sequence>
<dbReference type="Pfam" id="PF04955">
    <property type="entry name" value="HupE_UreJ"/>
    <property type="match status" value="1"/>
</dbReference>
<dbReference type="InterPro" id="IPR007038">
    <property type="entry name" value="HupE_UreJ"/>
</dbReference>
<feature type="chain" id="PRO_5030566793" evidence="2">
    <location>
        <begin position="29"/>
        <end position="195"/>
    </location>
</feature>
<evidence type="ECO:0000313" key="3">
    <source>
        <dbReference type="EMBL" id="HER96606.1"/>
    </source>
</evidence>
<comment type="caution">
    <text evidence="3">The sequence shown here is derived from an EMBL/GenBank/DDBJ whole genome shotgun (WGS) entry which is preliminary data.</text>
</comment>
<proteinExistence type="predicted"/>
<feature type="transmembrane region" description="Helical" evidence="1">
    <location>
        <begin position="38"/>
        <end position="61"/>
    </location>
</feature>
<feature type="transmembrane region" description="Helical" evidence="1">
    <location>
        <begin position="73"/>
        <end position="92"/>
    </location>
</feature>
<keyword evidence="1" id="KW-0812">Transmembrane</keyword>
<gene>
    <name evidence="3" type="ORF">ENO59_08845</name>
</gene>
<keyword evidence="2" id="KW-0732">Signal</keyword>
<keyword evidence="1" id="KW-1133">Transmembrane helix</keyword>
<organism evidence="3">
    <name type="scientific">Rhodothermus marinus</name>
    <name type="common">Rhodothermus obamensis</name>
    <dbReference type="NCBI Taxonomy" id="29549"/>
    <lineage>
        <taxon>Bacteria</taxon>
        <taxon>Pseudomonadati</taxon>
        <taxon>Rhodothermota</taxon>
        <taxon>Rhodothermia</taxon>
        <taxon>Rhodothermales</taxon>
        <taxon>Rhodothermaceae</taxon>
        <taxon>Rhodothermus</taxon>
    </lineage>
</organism>
<keyword evidence="1" id="KW-0472">Membrane</keyword>
<dbReference type="AlphaFoldDB" id="A0A7V2F6Q0"/>